<dbReference type="EnsemblPlants" id="OPUNC01G16400.1">
    <property type="protein sequence ID" value="OPUNC01G16400.1"/>
    <property type="gene ID" value="OPUNC01G16400"/>
</dbReference>
<sequence length="323" mass="35456">MALLELEVRFSSMRSFPPNPSISDAAANISSHRGELSHTGTRPAGLRLRHSVVPPQVASSMRLRILHSSVPQWCALLLALAGLLCLRHQRSPRLVFHPFRRPSSPHLLTVPKPQPPGSSRLIHFHLSHTAQALSSPHPRGAEPPCRVLPYPHCKPYLLAITTNSSIGNSTRHLRLQPSPLCLQGSGAERRSQGAGLLRDSREDRGSLRSRSLVEKGSKRLNHYMKRSALRNTVARLTAQSISEFFVFLPPTTYTANSMGNARSSRPQLSVITVSSLCLSEVSETFDGCFKEAIFTVVKDLGTDLQNSPSEIVGYSSVKVVSLE</sequence>
<evidence type="ECO:0000313" key="2">
    <source>
        <dbReference type="EnsemblPlants" id="OPUNC01G16400.1"/>
    </source>
</evidence>
<dbReference type="Proteomes" id="UP000026962">
    <property type="component" value="Chromosome 1"/>
</dbReference>
<dbReference type="HOGENOM" id="CLU_085532_0_0_1"/>
<dbReference type="AlphaFoldDB" id="A0A0E0JIX4"/>
<keyword evidence="3" id="KW-1185">Reference proteome</keyword>
<protein>
    <submittedName>
        <fullName evidence="2">Uncharacterized protein</fullName>
    </submittedName>
</protein>
<feature type="compositionally biased region" description="Basic and acidic residues" evidence="1">
    <location>
        <begin position="198"/>
        <end position="210"/>
    </location>
</feature>
<proteinExistence type="predicted"/>
<dbReference type="Gramene" id="OPUNC01G16400.1">
    <property type="protein sequence ID" value="OPUNC01G16400.1"/>
    <property type="gene ID" value="OPUNC01G16400"/>
</dbReference>
<feature type="region of interest" description="Disordered" evidence="1">
    <location>
        <begin position="180"/>
        <end position="210"/>
    </location>
</feature>
<evidence type="ECO:0000313" key="3">
    <source>
        <dbReference type="Proteomes" id="UP000026962"/>
    </source>
</evidence>
<accession>A0A0E0JIX4</accession>
<name>A0A0E0JIX4_ORYPU</name>
<organism evidence="2">
    <name type="scientific">Oryza punctata</name>
    <name type="common">Red rice</name>
    <dbReference type="NCBI Taxonomy" id="4537"/>
    <lineage>
        <taxon>Eukaryota</taxon>
        <taxon>Viridiplantae</taxon>
        <taxon>Streptophyta</taxon>
        <taxon>Embryophyta</taxon>
        <taxon>Tracheophyta</taxon>
        <taxon>Spermatophyta</taxon>
        <taxon>Magnoliopsida</taxon>
        <taxon>Liliopsida</taxon>
        <taxon>Poales</taxon>
        <taxon>Poaceae</taxon>
        <taxon>BOP clade</taxon>
        <taxon>Oryzoideae</taxon>
        <taxon>Oryzeae</taxon>
        <taxon>Oryzinae</taxon>
        <taxon>Oryza</taxon>
    </lineage>
</organism>
<evidence type="ECO:0000256" key="1">
    <source>
        <dbReference type="SAM" id="MobiDB-lite"/>
    </source>
</evidence>
<reference evidence="2" key="1">
    <citation type="submission" date="2015-04" db="UniProtKB">
        <authorList>
            <consortium name="EnsemblPlants"/>
        </authorList>
    </citation>
    <scope>IDENTIFICATION</scope>
</reference>
<reference evidence="2" key="2">
    <citation type="submission" date="2018-05" db="EMBL/GenBank/DDBJ databases">
        <title>OpunRS2 (Oryza punctata Reference Sequence Version 2).</title>
        <authorList>
            <person name="Zhang J."/>
            <person name="Kudrna D."/>
            <person name="Lee S."/>
            <person name="Talag J."/>
            <person name="Welchert J."/>
            <person name="Wing R.A."/>
        </authorList>
    </citation>
    <scope>NUCLEOTIDE SEQUENCE [LARGE SCALE GENOMIC DNA]</scope>
</reference>